<evidence type="ECO:0000313" key="4">
    <source>
        <dbReference type="Proteomes" id="UP000000305"/>
    </source>
</evidence>
<reference evidence="3 4" key="1">
    <citation type="journal article" date="2011" name="Science">
        <title>The ecoresponsive genome of Daphnia pulex.</title>
        <authorList>
            <person name="Colbourne J.K."/>
            <person name="Pfrender M.E."/>
            <person name="Gilbert D."/>
            <person name="Thomas W.K."/>
            <person name="Tucker A."/>
            <person name="Oakley T.H."/>
            <person name="Tokishita S."/>
            <person name="Aerts A."/>
            <person name="Arnold G.J."/>
            <person name="Basu M.K."/>
            <person name="Bauer D.J."/>
            <person name="Caceres C.E."/>
            <person name="Carmel L."/>
            <person name="Casola C."/>
            <person name="Choi J.H."/>
            <person name="Detter J.C."/>
            <person name="Dong Q."/>
            <person name="Dusheyko S."/>
            <person name="Eads B.D."/>
            <person name="Frohlich T."/>
            <person name="Geiler-Samerotte K.A."/>
            <person name="Gerlach D."/>
            <person name="Hatcher P."/>
            <person name="Jogdeo S."/>
            <person name="Krijgsveld J."/>
            <person name="Kriventseva E.V."/>
            <person name="Kultz D."/>
            <person name="Laforsch C."/>
            <person name="Lindquist E."/>
            <person name="Lopez J."/>
            <person name="Manak J.R."/>
            <person name="Muller J."/>
            <person name="Pangilinan J."/>
            <person name="Patwardhan R.P."/>
            <person name="Pitluck S."/>
            <person name="Pritham E.J."/>
            <person name="Rechtsteiner A."/>
            <person name="Rho M."/>
            <person name="Rogozin I.B."/>
            <person name="Sakarya O."/>
            <person name="Salamov A."/>
            <person name="Schaack S."/>
            <person name="Shapiro H."/>
            <person name="Shiga Y."/>
            <person name="Skalitzky C."/>
            <person name="Smith Z."/>
            <person name="Souvorov A."/>
            <person name="Sung W."/>
            <person name="Tang Z."/>
            <person name="Tsuchiya D."/>
            <person name="Tu H."/>
            <person name="Vos H."/>
            <person name="Wang M."/>
            <person name="Wolf Y.I."/>
            <person name="Yamagata H."/>
            <person name="Yamada T."/>
            <person name="Ye Y."/>
            <person name="Shaw J.R."/>
            <person name="Andrews J."/>
            <person name="Crease T.J."/>
            <person name="Tang H."/>
            <person name="Lucas S.M."/>
            <person name="Robertson H.M."/>
            <person name="Bork P."/>
            <person name="Koonin E.V."/>
            <person name="Zdobnov E.M."/>
            <person name="Grigoriev I.V."/>
            <person name="Lynch M."/>
            <person name="Boore J.L."/>
        </authorList>
    </citation>
    <scope>NUCLEOTIDE SEQUENCE [LARGE SCALE GENOMIC DNA]</scope>
</reference>
<name>E9HS78_DAPPU</name>
<dbReference type="InParanoid" id="E9HS78"/>
<dbReference type="GO" id="GO:0006511">
    <property type="term" value="P:ubiquitin-dependent protein catabolic process"/>
    <property type="evidence" value="ECO:0007669"/>
    <property type="project" value="InterPro"/>
</dbReference>
<evidence type="ECO:0000259" key="2">
    <source>
        <dbReference type="Pfam" id="PF00888"/>
    </source>
</evidence>
<dbReference type="GO" id="GO:0031625">
    <property type="term" value="F:ubiquitin protein ligase binding"/>
    <property type="evidence" value="ECO:0007669"/>
    <property type="project" value="InterPro"/>
</dbReference>
<protein>
    <recommendedName>
        <fullName evidence="2">Cullin N-terminal domain-containing protein</fullName>
    </recommendedName>
</protein>
<dbReference type="AlphaFoldDB" id="E9HS78"/>
<dbReference type="OMA" id="SSWENAF"/>
<proteinExistence type="inferred from homology"/>
<sequence length="214" mass="25028">MSLEPRANDFGSTWANLREVLKSVVTLETISKSSWENAFSNVYFLCVATEKRAETYEQLYQETQEFLEEHVKSLLTRVNQKSQETRLSEYYTIWLQYSKGMEDVNNLYKYLNDKYIIPQRTAVLCGTVHCMMIIEELGLHLWKKYVIAPLKAEMLTLVLGALHDDRTGLSMTFKEKEIINGVLQSLVAVEKYKKKENSLKLLEMIFEGQFLEDW</sequence>
<evidence type="ECO:0000256" key="1">
    <source>
        <dbReference type="ARBA" id="ARBA00006019"/>
    </source>
</evidence>
<evidence type="ECO:0000313" key="3">
    <source>
        <dbReference type="EMBL" id="EFX65408.1"/>
    </source>
</evidence>
<organism evidence="3 4">
    <name type="scientific">Daphnia pulex</name>
    <name type="common">Water flea</name>
    <dbReference type="NCBI Taxonomy" id="6669"/>
    <lineage>
        <taxon>Eukaryota</taxon>
        <taxon>Metazoa</taxon>
        <taxon>Ecdysozoa</taxon>
        <taxon>Arthropoda</taxon>
        <taxon>Crustacea</taxon>
        <taxon>Branchiopoda</taxon>
        <taxon>Diplostraca</taxon>
        <taxon>Cladocera</taxon>
        <taxon>Anomopoda</taxon>
        <taxon>Daphniidae</taxon>
        <taxon>Daphnia</taxon>
    </lineage>
</organism>
<gene>
    <name evidence="3" type="ORF">DAPPUDRAFT_303634</name>
</gene>
<dbReference type="HOGENOM" id="CLU_1290123_0_0_1"/>
<dbReference type="eggNOG" id="KOG2284">
    <property type="taxonomic scope" value="Eukaryota"/>
</dbReference>
<dbReference type="InterPro" id="IPR016159">
    <property type="entry name" value="Cullin_repeat-like_dom_sf"/>
</dbReference>
<dbReference type="InterPro" id="IPR045093">
    <property type="entry name" value="Cullin"/>
</dbReference>
<dbReference type="InterPro" id="IPR001373">
    <property type="entry name" value="Cullin_N"/>
</dbReference>
<feature type="domain" description="Cullin N-terminal" evidence="2">
    <location>
        <begin position="14"/>
        <end position="213"/>
    </location>
</feature>
<accession>E9HS78</accession>
<dbReference type="PhylomeDB" id="E9HS78"/>
<keyword evidence="4" id="KW-1185">Reference proteome</keyword>
<dbReference type="FunFam" id="1.20.1310.10:FF:000016">
    <property type="entry name" value="Cullin 2"/>
    <property type="match status" value="1"/>
</dbReference>
<dbReference type="Proteomes" id="UP000000305">
    <property type="component" value="Unassembled WGS sequence"/>
</dbReference>
<dbReference type="STRING" id="6669.E9HS78"/>
<dbReference type="Pfam" id="PF00888">
    <property type="entry name" value="Cullin"/>
    <property type="match status" value="1"/>
</dbReference>
<dbReference type="KEGG" id="dpx:DAPPUDRAFT_303634"/>
<dbReference type="PANTHER" id="PTHR11932">
    <property type="entry name" value="CULLIN"/>
    <property type="match status" value="1"/>
</dbReference>
<dbReference type="SUPFAM" id="SSF74788">
    <property type="entry name" value="Cullin repeat-like"/>
    <property type="match status" value="1"/>
</dbReference>
<dbReference type="Gene3D" id="1.20.1310.10">
    <property type="entry name" value="Cullin Repeats"/>
    <property type="match status" value="1"/>
</dbReference>
<comment type="similarity">
    <text evidence="1">Belongs to the cullin family.</text>
</comment>
<dbReference type="EMBL" id="GL732746">
    <property type="protein sequence ID" value="EFX65408.1"/>
    <property type="molecule type" value="Genomic_DNA"/>
</dbReference>